<keyword evidence="2" id="KW-0472">Membrane</keyword>
<gene>
    <name evidence="4" type="ORF">NDI86_02595</name>
</gene>
<evidence type="ECO:0000256" key="1">
    <source>
        <dbReference type="SAM" id="MobiDB-lite"/>
    </source>
</evidence>
<evidence type="ECO:0000256" key="2">
    <source>
        <dbReference type="SAM" id="Phobius"/>
    </source>
</evidence>
<evidence type="ECO:0000313" key="4">
    <source>
        <dbReference type="EMBL" id="MDS0280994.1"/>
    </source>
</evidence>
<organism evidence="4 5">
    <name type="scientific">Haloarcula onubensis</name>
    <dbReference type="NCBI Taxonomy" id="2950539"/>
    <lineage>
        <taxon>Archaea</taxon>
        <taxon>Methanobacteriati</taxon>
        <taxon>Methanobacteriota</taxon>
        <taxon>Stenosarchaea group</taxon>
        <taxon>Halobacteria</taxon>
        <taxon>Halobacteriales</taxon>
        <taxon>Haloarculaceae</taxon>
        <taxon>Haloarcula</taxon>
    </lineage>
</organism>
<sequence length="284" mass="29026">MSRRPVLALVTLLTVLALVVGAPTLDGPVDGTTDSRVGPGQQDTGATAQMPPSNGVGLLVLPLLILCTAVGLGYGLRQYGYDDVVVAGLTSVLLTVAAVVAVASRSPVISGTFVGNGSNGSAAAGVTSGAPPPESLWTLGAVGSFVVVAVAGAVLLRGTGTETWSTRDGEERTEAADRVDRRTAVGDAAGRAADRLAAEAAPENAVYRAWREMTAALDVSNPAATTPGEFAAAAERAGMDADDVATLTDLFESVRYGDSAPTDERERRAERALRNIERAYGSES</sequence>
<keyword evidence="5" id="KW-1185">Reference proteome</keyword>
<feature type="domain" description="Protein-glutamine gamma-glutamyltransferase-like C-terminal" evidence="3">
    <location>
        <begin position="207"/>
        <end position="274"/>
    </location>
</feature>
<feature type="compositionally biased region" description="Polar residues" evidence="1">
    <location>
        <begin position="41"/>
        <end position="50"/>
    </location>
</feature>
<feature type="transmembrane region" description="Helical" evidence="2">
    <location>
        <begin position="136"/>
        <end position="156"/>
    </location>
</feature>
<name>A0ABU2FJQ9_9EURY</name>
<dbReference type="EMBL" id="JAMQOS010000001">
    <property type="protein sequence ID" value="MDS0280994.1"/>
    <property type="molecule type" value="Genomic_DNA"/>
</dbReference>
<dbReference type="RefSeq" id="WP_310898834.1">
    <property type="nucleotide sequence ID" value="NZ_JAMQOS010000001.1"/>
</dbReference>
<keyword evidence="2" id="KW-0812">Transmembrane</keyword>
<comment type="caution">
    <text evidence="4">The sequence shown here is derived from an EMBL/GenBank/DDBJ whole genome shotgun (WGS) entry which is preliminary data.</text>
</comment>
<dbReference type="Proteomes" id="UP001268864">
    <property type="component" value="Unassembled WGS sequence"/>
</dbReference>
<proteinExistence type="predicted"/>
<reference evidence="4 5" key="1">
    <citation type="submission" date="2022-06" db="EMBL/GenBank/DDBJ databases">
        <title>Halomicroarcula sp. a new haloarchaeum isolate from saline soil.</title>
        <authorList>
            <person name="Strakova D."/>
            <person name="Galisteo C."/>
            <person name="Sanchez-Porro C."/>
            <person name="Ventosa A."/>
        </authorList>
    </citation>
    <scope>NUCLEOTIDE SEQUENCE [LARGE SCALE GENOMIC DNA]</scope>
    <source>
        <strain evidence="4 5">S3CR25-11</strain>
    </source>
</reference>
<dbReference type="InterPro" id="IPR025403">
    <property type="entry name" value="TgpA-like_C"/>
</dbReference>
<evidence type="ECO:0000313" key="5">
    <source>
        <dbReference type="Proteomes" id="UP001268864"/>
    </source>
</evidence>
<feature type="region of interest" description="Disordered" evidence="1">
    <location>
        <begin position="29"/>
        <end position="50"/>
    </location>
</feature>
<feature type="transmembrane region" description="Helical" evidence="2">
    <location>
        <begin position="56"/>
        <end position="76"/>
    </location>
</feature>
<feature type="transmembrane region" description="Helical" evidence="2">
    <location>
        <begin position="83"/>
        <end position="103"/>
    </location>
</feature>
<evidence type="ECO:0000259" key="3">
    <source>
        <dbReference type="Pfam" id="PF13559"/>
    </source>
</evidence>
<keyword evidence="2" id="KW-1133">Transmembrane helix</keyword>
<dbReference type="Pfam" id="PF13559">
    <property type="entry name" value="DUF4129"/>
    <property type="match status" value="1"/>
</dbReference>
<protein>
    <submittedName>
        <fullName evidence="4">DUF4129 domain-containing protein</fullName>
    </submittedName>
</protein>
<accession>A0ABU2FJQ9</accession>